<sequence length="266" mass="29610">MRNASMKLQTTTLAVALLAGTAVVASPALAQSQNYGDRGSQYGSGWNSRGMDDGSRDAYERGFRQGREDERRSRFGSGQYGSQGSWSQDRQPGFGNQGGMSSQGYGQSYGRGGMGSQGSGDDSRFGGSQGYGQSSQRQSSGGRMSEEEIRPRLRERGYSDIENLERNDGRFTADARRYGERVEDLRIDPRSGRVLNQSRLNEDQVKAMLSDRGWSNVRNIERDGNIIEAQARRDGRTYDVRLNARSGEILQRERRDRDRDESGSND</sequence>
<feature type="compositionally biased region" description="Basic and acidic residues" evidence="1">
    <location>
        <begin position="250"/>
        <end position="266"/>
    </location>
</feature>
<protein>
    <recommendedName>
        <fullName evidence="3">PepSY domain-containing protein</fullName>
    </recommendedName>
</protein>
<feature type="compositionally biased region" description="Basic and acidic residues" evidence="1">
    <location>
        <begin position="50"/>
        <end position="73"/>
    </location>
</feature>
<feature type="region of interest" description="Disordered" evidence="1">
    <location>
        <begin position="247"/>
        <end position="266"/>
    </location>
</feature>
<dbReference type="AlphaFoldDB" id="A0A317FB74"/>
<gene>
    <name evidence="4" type="ORF">DFH01_23370</name>
</gene>
<evidence type="ECO:0000256" key="2">
    <source>
        <dbReference type="SAM" id="SignalP"/>
    </source>
</evidence>
<feature type="compositionally biased region" description="Basic and acidic residues" evidence="1">
    <location>
        <begin position="144"/>
        <end position="160"/>
    </location>
</feature>
<evidence type="ECO:0000313" key="4">
    <source>
        <dbReference type="EMBL" id="PWS35247.1"/>
    </source>
</evidence>
<dbReference type="Proteomes" id="UP000245765">
    <property type="component" value="Unassembled WGS sequence"/>
</dbReference>
<evidence type="ECO:0000313" key="5">
    <source>
        <dbReference type="Proteomes" id="UP000245765"/>
    </source>
</evidence>
<keyword evidence="2" id="KW-0732">Signal</keyword>
<reference evidence="5" key="1">
    <citation type="submission" date="2018-05" db="EMBL/GenBank/DDBJ databases">
        <authorList>
            <person name="Du Z."/>
            <person name="Wang X."/>
        </authorList>
    </citation>
    <scope>NUCLEOTIDE SEQUENCE [LARGE SCALE GENOMIC DNA]</scope>
    <source>
        <strain evidence="5">CQN31</strain>
    </source>
</reference>
<feature type="region of interest" description="Disordered" evidence="1">
    <location>
        <begin position="33"/>
        <end position="160"/>
    </location>
</feature>
<feature type="domain" description="PepSY" evidence="3">
    <location>
        <begin position="200"/>
        <end position="252"/>
    </location>
</feature>
<feature type="compositionally biased region" description="Low complexity" evidence="1">
    <location>
        <begin position="131"/>
        <end position="143"/>
    </location>
</feature>
<organism evidence="4 5">
    <name type="scientific">Falsiroseomonas bella</name>
    <dbReference type="NCBI Taxonomy" id="2184016"/>
    <lineage>
        <taxon>Bacteria</taxon>
        <taxon>Pseudomonadati</taxon>
        <taxon>Pseudomonadota</taxon>
        <taxon>Alphaproteobacteria</taxon>
        <taxon>Acetobacterales</taxon>
        <taxon>Roseomonadaceae</taxon>
        <taxon>Falsiroseomonas</taxon>
    </lineage>
</organism>
<feature type="compositionally biased region" description="Low complexity" evidence="1">
    <location>
        <begin position="75"/>
        <end position="88"/>
    </location>
</feature>
<proteinExistence type="predicted"/>
<evidence type="ECO:0000256" key="1">
    <source>
        <dbReference type="SAM" id="MobiDB-lite"/>
    </source>
</evidence>
<dbReference type="InterPro" id="IPR025711">
    <property type="entry name" value="PepSY"/>
</dbReference>
<feature type="compositionally biased region" description="Gly residues" evidence="1">
    <location>
        <begin position="107"/>
        <end position="118"/>
    </location>
</feature>
<feature type="signal peptide" evidence="2">
    <location>
        <begin position="1"/>
        <end position="30"/>
    </location>
</feature>
<dbReference type="Pfam" id="PF13670">
    <property type="entry name" value="PepSY_2"/>
    <property type="match status" value="1"/>
</dbReference>
<accession>A0A317FB74</accession>
<feature type="chain" id="PRO_5016338700" description="PepSY domain-containing protein" evidence="2">
    <location>
        <begin position="31"/>
        <end position="266"/>
    </location>
</feature>
<feature type="compositionally biased region" description="Polar residues" evidence="1">
    <location>
        <begin position="33"/>
        <end position="47"/>
    </location>
</feature>
<evidence type="ECO:0000259" key="3">
    <source>
        <dbReference type="Pfam" id="PF13670"/>
    </source>
</evidence>
<comment type="caution">
    <text evidence="4">The sequence shown here is derived from an EMBL/GenBank/DDBJ whole genome shotgun (WGS) entry which is preliminary data.</text>
</comment>
<keyword evidence="5" id="KW-1185">Reference proteome</keyword>
<name>A0A317FB74_9PROT</name>
<dbReference type="EMBL" id="QGNA01000005">
    <property type="protein sequence ID" value="PWS35247.1"/>
    <property type="molecule type" value="Genomic_DNA"/>
</dbReference>